<evidence type="ECO:0000256" key="1">
    <source>
        <dbReference type="SAM" id="MobiDB-lite"/>
    </source>
</evidence>
<feature type="compositionally biased region" description="Acidic residues" evidence="1">
    <location>
        <begin position="116"/>
        <end position="129"/>
    </location>
</feature>
<dbReference type="AlphaFoldDB" id="A0A225E6N4"/>
<proteinExistence type="predicted"/>
<feature type="transmembrane region" description="Helical" evidence="2">
    <location>
        <begin position="527"/>
        <end position="550"/>
    </location>
</feature>
<feature type="region of interest" description="Disordered" evidence="1">
    <location>
        <begin position="56"/>
        <end position="416"/>
    </location>
</feature>
<dbReference type="Proteomes" id="UP000214646">
    <property type="component" value="Unassembled WGS sequence"/>
</dbReference>
<feature type="compositionally biased region" description="Low complexity" evidence="1">
    <location>
        <begin position="302"/>
        <end position="314"/>
    </location>
</feature>
<sequence length="583" mass="60439">MAQFYTLDEAASRLGISPEEFKRRLKIEWTSIRPFRDGATLRFRAADIDELARSLGAASDPGLPLAPVGSSPVDSSDSSEEFTFSLEPDSEIVAPPPPKTPAAKAPAAKAPKPPVDDDPLLITAEDDDIFTMPSGKSGIGKSGKSQAGKKPDSDVRLEEAPKGPPSKITPKGGDDALSALQTEEMAIDLSGPGSAVIKPSSSMKLSAPKSGKKLAGPESAKIPGPKSVPPQDKDSADSSSEFELSLDADSDSFELNLNPDSSEEVDLGGLGLADNRTGGQSGINLGKPADSGVSLEKREPKSGAGSKIKSGKSGPNLAGKSDTKKGGKSGVGKALAGPGSGGSKGADDKDSDIDFELSLDEPTPPRKGEWKSGGARPDPLASDSDSDSEFELSLDESSESLDVLAESAPASDEANKGDIFETDFELPVVGEESGSEVVAVDSADTDLENTGFEVDVNDLDVPAEDESASQVMLLDDEAPVVHDEDALGGVMLEDGASASSALRGVRGGEDVEPETVVRTVIAAPAKWGPLPALVLFPTLIVMFLGALMSFEALRGMWGYHQPTKPGNQIVRGFAETLGMKVND</sequence>
<keyword evidence="2" id="KW-1133">Transmembrane helix</keyword>
<accession>A0A225E6N4</accession>
<evidence type="ECO:0000256" key="2">
    <source>
        <dbReference type="SAM" id="Phobius"/>
    </source>
</evidence>
<comment type="caution">
    <text evidence="3">The sequence shown here is derived from an EMBL/GenBank/DDBJ whole genome shotgun (WGS) entry which is preliminary data.</text>
</comment>
<organism evidence="3 4">
    <name type="scientific">Fimbriiglobus ruber</name>
    <dbReference type="NCBI Taxonomy" id="1908690"/>
    <lineage>
        <taxon>Bacteria</taxon>
        <taxon>Pseudomonadati</taxon>
        <taxon>Planctomycetota</taxon>
        <taxon>Planctomycetia</taxon>
        <taxon>Gemmatales</taxon>
        <taxon>Gemmataceae</taxon>
        <taxon>Fimbriiglobus</taxon>
    </lineage>
</organism>
<feature type="compositionally biased region" description="Acidic residues" evidence="1">
    <location>
        <begin position="349"/>
        <end position="359"/>
    </location>
</feature>
<feature type="compositionally biased region" description="Acidic residues" evidence="1">
    <location>
        <begin position="384"/>
        <end position="399"/>
    </location>
</feature>
<gene>
    <name evidence="3" type="ORF">FRUB_02257</name>
</gene>
<keyword evidence="2" id="KW-0812">Transmembrane</keyword>
<feature type="compositionally biased region" description="Basic and acidic residues" evidence="1">
    <location>
        <begin position="149"/>
        <end position="161"/>
    </location>
</feature>
<dbReference type="RefSeq" id="WP_088253618.1">
    <property type="nucleotide sequence ID" value="NZ_NIDE01000003.1"/>
</dbReference>
<dbReference type="EMBL" id="NIDE01000003">
    <property type="protein sequence ID" value="OWK44325.1"/>
    <property type="molecule type" value="Genomic_DNA"/>
</dbReference>
<keyword evidence="4" id="KW-1185">Reference proteome</keyword>
<reference evidence="4" key="1">
    <citation type="submission" date="2017-06" db="EMBL/GenBank/DDBJ databases">
        <title>Genome analysis of Fimbriiglobus ruber SP5, the first member of the order Planctomycetales with confirmed chitinolytic capability.</title>
        <authorList>
            <person name="Ravin N.V."/>
            <person name="Rakitin A.L."/>
            <person name="Ivanova A.A."/>
            <person name="Beletsky A.V."/>
            <person name="Kulichevskaya I.S."/>
            <person name="Mardanov A.V."/>
            <person name="Dedysh S.N."/>
        </authorList>
    </citation>
    <scope>NUCLEOTIDE SEQUENCE [LARGE SCALE GENOMIC DNA]</scope>
    <source>
        <strain evidence="4">SP5</strain>
    </source>
</reference>
<feature type="compositionally biased region" description="Low complexity" evidence="1">
    <location>
        <begin position="101"/>
        <end position="110"/>
    </location>
</feature>
<protein>
    <submittedName>
        <fullName evidence="3">Uncharacterized protein</fullName>
    </submittedName>
</protein>
<feature type="compositionally biased region" description="Low complexity" evidence="1">
    <location>
        <begin position="67"/>
        <end position="85"/>
    </location>
</feature>
<dbReference type="OrthoDB" id="283946at2"/>
<evidence type="ECO:0000313" key="3">
    <source>
        <dbReference type="EMBL" id="OWK44325.1"/>
    </source>
</evidence>
<keyword evidence="2" id="KW-0472">Membrane</keyword>
<evidence type="ECO:0000313" key="4">
    <source>
        <dbReference type="Proteomes" id="UP000214646"/>
    </source>
</evidence>
<name>A0A225E6N4_9BACT</name>